<dbReference type="FunFam" id="3.10.100.10:FF:000001">
    <property type="entry name" value="Hyaluronan proteoglycan link protein 1"/>
    <property type="match status" value="1"/>
</dbReference>
<organism evidence="7 8">
    <name type="scientific">Crocuta crocuta</name>
    <name type="common">Spotted hyena</name>
    <dbReference type="NCBI Taxonomy" id="9678"/>
    <lineage>
        <taxon>Eukaryota</taxon>
        <taxon>Metazoa</taxon>
        <taxon>Chordata</taxon>
        <taxon>Craniata</taxon>
        <taxon>Vertebrata</taxon>
        <taxon>Euteleostomi</taxon>
        <taxon>Mammalia</taxon>
        <taxon>Eutheria</taxon>
        <taxon>Laurasiatheria</taxon>
        <taxon>Carnivora</taxon>
        <taxon>Feliformia</taxon>
        <taxon>Hyaenidae</taxon>
        <taxon>Crocuta</taxon>
    </lineage>
</organism>
<dbReference type="InterPro" id="IPR016187">
    <property type="entry name" value="CTDL_fold"/>
</dbReference>
<gene>
    <name evidence="7" type="primary">Stab1</name>
    <name evidence="7" type="ORF">FOF47_R20065</name>
</gene>
<feature type="disulfide bond" evidence="5">
    <location>
        <begin position="51"/>
        <end position="72"/>
    </location>
</feature>
<keyword evidence="3 5" id="KW-1015">Disulfide bond</keyword>
<dbReference type="GO" id="GO:0005540">
    <property type="term" value="F:hyaluronic acid binding"/>
    <property type="evidence" value="ECO:0007669"/>
    <property type="project" value="InterPro"/>
</dbReference>
<evidence type="ECO:0000256" key="3">
    <source>
        <dbReference type="ARBA" id="ARBA00023157"/>
    </source>
</evidence>
<name>A0A6G1A742_CROCR</name>
<accession>A0A6G1A742</accession>
<evidence type="ECO:0000313" key="8">
    <source>
        <dbReference type="Proteomes" id="UP000475037"/>
    </source>
</evidence>
<sequence length="97" mass="9967">EKQAGVFHLQAPSGPYGLNFSEAEAACGAQGAVLASLPQLSAAQKLGFHLCHVGWLANGSAAHPVVFPAADCGGGQVGVVSLGLRKNHSECWDAYCY</sequence>
<comment type="caution">
    <text evidence="7">The sequence shown here is derived from an EMBL/GenBank/DDBJ whole genome shotgun (WGS) entry which is preliminary data.</text>
</comment>
<feature type="disulfide bond" evidence="5">
    <location>
        <begin position="27"/>
        <end position="96"/>
    </location>
</feature>
<evidence type="ECO:0000259" key="6">
    <source>
        <dbReference type="PROSITE" id="PS50963"/>
    </source>
</evidence>
<dbReference type="PRINTS" id="PR01265">
    <property type="entry name" value="LINKMODULE"/>
</dbReference>
<feature type="non-terminal residue" evidence="7">
    <location>
        <position position="1"/>
    </location>
</feature>
<dbReference type="PANTHER" id="PTHR24038">
    <property type="entry name" value="STABILIN"/>
    <property type="match status" value="1"/>
</dbReference>
<keyword evidence="8" id="KW-1185">Reference proteome</keyword>
<reference evidence="7 8" key="1">
    <citation type="submission" date="2019-11" db="EMBL/GenBank/DDBJ databases">
        <authorList>
            <person name="Yang C."/>
            <person name="Li F."/>
        </authorList>
    </citation>
    <scope>NUCLEOTIDE SEQUENCE [LARGE SCALE GENOMIC DNA]</scope>
    <source>
        <strain evidence="7">KB4526</strain>
        <tissue evidence="7">Muscle</tissue>
    </source>
</reference>
<protein>
    <submittedName>
        <fullName evidence="7">STAB1 protein</fullName>
    </submittedName>
</protein>
<proteinExistence type="predicted"/>
<dbReference type="PROSITE" id="PS01241">
    <property type="entry name" value="LINK_1"/>
    <property type="match status" value="1"/>
</dbReference>
<evidence type="ECO:0000256" key="2">
    <source>
        <dbReference type="ARBA" id="ARBA00023136"/>
    </source>
</evidence>
<dbReference type="PROSITE" id="PS50963">
    <property type="entry name" value="LINK_2"/>
    <property type="match status" value="1"/>
</dbReference>
<dbReference type="Pfam" id="PF00193">
    <property type="entry name" value="Xlink"/>
    <property type="match status" value="1"/>
</dbReference>
<dbReference type="GO" id="GO:0016020">
    <property type="term" value="C:membrane"/>
    <property type="evidence" value="ECO:0007669"/>
    <property type="project" value="UniProtKB-SubCell"/>
</dbReference>
<dbReference type="EMBL" id="VOAJ01023817">
    <property type="protein sequence ID" value="KAF0871628.1"/>
    <property type="molecule type" value="Genomic_DNA"/>
</dbReference>
<evidence type="ECO:0000256" key="5">
    <source>
        <dbReference type="PROSITE-ProRule" id="PRU00323"/>
    </source>
</evidence>
<dbReference type="Gene3D" id="3.10.100.10">
    <property type="entry name" value="Mannose-Binding Protein A, subunit A"/>
    <property type="match status" value="1"/>
</dbReference>
<keyword evidence="2" id="KW-0472">Membrane</keyword>
<comment type="subcellular location">
    <subcellularLocation>
        <location evidence="1">Membrane</location>
    </subcellularLocation>
</comment>
<dbReference type="SMART" id="SM00445">
    <property type="entry name" value="LINK"/>
    <property type="match status" value="1"/>
</dbReference>
<feature type="domain" description="Link" evidence="6">
    <location>
        <begin position="5"/>
        <end position="97"/>
    </location>
</feature>
<feature type="non-terminal residue" evidence="7">
    <location>
        <position position="97"/>
    </location>
</feature>
<dbReference type="SUPFAM" id="SSF56436">
    <property type="entry name" value="C-type lectin-like"/>
    <property type="match status" value="1"/>
</dbReference>
<evidence type="ECO:0000256" key="1">
    <source>
        <dbReference type="ARBA" id="ARBA00004370"/>
    </source>
</evidence>
<evidence type="ECO:0000313" key="7">
    <source>
        <dbReference type="EMBL" id="KAF0871628.1"/>
    </source>
</evidence>
<dbReference type="GO" id="GO:0007155">
    <property type="term" value="P:cell adhesion"/>
    <property type="evidence" value="ECO:0007669"/>
    <property type="project" value="InterPro"/>
</dbReference>
<dbReference type="AlphaFoldDB" id="A0A6G1A742"/>
<dbReference type="Proteomes" id="UP000475037">
    <property type="component" value="Unassembled WGS sequence"/>
</dbReference>
<dbReference type="PANTHER" id="PTHR24038:SF8">
    <property type="entry name" value="STABILIN-1"/>
    <property type="match status" value="1"/>
</dbReference>
<evidence type="ECO:0000256" key="4">
    <source>
        <dbReference type="ARBA" id="ARBA00023180"/>
    </source>
</evidence>
<keyword evidence="4" id="KW-0325">Glycoprotein</keyword>
<dbReference type="InterPro" id="IPR000538">
    <property type="entry name" value="Link_dom"/>
</dbReference>
<dbReference type="InterPro" id="IPR016186">
    <property type="entry name" value="C-type_lectin-like/link_sf"/>
</dbReference>